<evidence type="ECO:0000256" key="2">
    <source>
        <dbReference type="ARBA" id="ARBA00011643"/>
    </source>
</evidence>
<evidence type="ECO:0000256" key="4">
    <source>
        <dbReference type="ARBA" id="ARBA00022723"/>
    </source>
</evidence>
<feature type="binding site" evidence="6">
    <location>
        <position position="103"/>
    </location>
    <ligand>
        <name>a divalent metal cation</name>
        <dbReference type="ChEBI" id="CHEBI:60240"/>
        <label>1</label>
    </ligand>
</feature>
<dbReference type="OrthoDB" id="9792792at2"/>
<dbReference type="Gene3D" id="3.30.70.120">
    <property type="match status" value="1"/>
</dbReference>
<dbReference type="InterPro" id="IPR017221">
    <property type="entry name" value="DUF34/NIF3_bac"/>
</dbReference>
<dbReference type="Proteomes" id="UP000295334">
    <property type="component" value="Unassembled WGS sequence"/>
</dbReference>
<evidence type="ECO:0000256" key="5">
    <source>
        <dbReference type="PIRNR" id="PIRNR037489"/>
    </source>
</evidence>
<comment type="similarity">
    <text evidence="1 5">Belongs to the GTP cyclohydrolase I type 2/NIF3 family.</text>
</comment>
<comment type="caution">
    <text evidence="7">The sequence shown here is derived from an EMBL/GenBank/DDBJ whole genome shotgun (WGS) entry which is preliminary data.</text>
</comment>
<comment type="subunit">
    <text evidence="2">Homohexamer.</text>
</comment>
<evidence type="ECO:0000313" key="7">
    <source>
        <dbReference type="EMBL" id="TCJ14478.1"/>
    </source>
</evidence>
<dbReference type="GO" id="GO:0046872">
    <property type="term" value="F:metal ion binding"/>
    <property type="evidence" value="ECO:0007669"/>
    <property type="project" value="UniProtKB-UniRule"/>
</dbReference>
<accession>A0A4R1BC08</accession>
<dbReference type="AlphaFoldDB" id="A0A4R1BC08"/>
<evidence type="ECO:0000256" key="1">
    <source>
        <dbReference type="ARBA" id="ARBA00006964"/>
    </source>
</evidence>
<keyword evidence="8" id="KW-1185">Reference proteome</keyword>
<dbReference type="InterPro" id="IPR036069">
    <property type="entry name" value="DUF34/NIF3_sf"/>
</dbReference>
<evidence type="ECO:0000313" key="8">
    <source>
        <dbReference type="Proteomes" id="UP000295334"/>
    </source>
</evidence>
<dbReference type="SUPFAM" id="SSF102705">
    <property type="entry name" value="NIF3 (NGG1p interacting factor 3)-like"/>
    <property type="match status" value="1"/>
</dbReference>
<dbReference type="RefSeq" id="WP_131449469.1">
    <property type="nucleotide sequence ID" value="NZ_SJZI01000042.1"/>
</dbReference>
<dbReference type="FunFam" id="3.40.1390.30:FF:000001">
    <property type="entry name" value="GTP cyclohydrolase 1 type 2"/>
    <property type="match status" value="1"/>
</dbReference>
<feature type="binding site" evidence="6">
    <location>
        <position position="65"/>
    </location>
    <ligand>
        <name>a divalent metal cation</name>
        <dbReference type="ChEBI" id="CHEBI:60240"/>
        <label>1</label>
    </ligand>
</feature>
<dbReference type="InterPro" id="IPR002678">
    <property type="entry name" value="DUF34/NIF3"/>
</dbReference>
<dbReference type="InterPro" id="IPR015867">
    <property type="entry name" value="N-reg_PII/ATP_PRibTrfase_C"/>
</dbReference>
<sequence>MKIHDILTVLERFAAPELQEDYDNAGLITGERGWDCTGALCTLDATPEVILEAKERGCNLVVAHHPIVFKGLKRLNGKTYIERALILAIKHDIAIYAIHTNLDNVIEGVSRRMADKLGLQNIRVLAPKKGQLRRLITFAPEDVAGTVRDAVFAAGAGHIGNYSECSFNTVGDGTFKAEEGADPYVGEVGKRHQERETKIEIVFPFYLEDQVVQALVAAHPYEEVAYDIFKMENVHFGLGAGAIGELPGAEEEAVFLRRLKEAFGLTAVRHTPLRGRPVKTVALCGGAGSFLIRAAVGAGADAYVTADVKYHEFFDAEGRIVLADIGHWESEQFTTDLLAELIGRKFPTFAVLKSSVQTNPLRYFLG</sequence>
<name>A0A4R1BC08_9BACT</name>
<dbReference type="NCBIfam" id="TIGR00486">
    <property type="entry name" value="YbgI_SA1388"/>
    <property type="match status" value="1"/>
</dbReference>
<dbReference type="PANTHER" id="PTHR13799:SF14">
    <property type="entry name" value="GTP CYCLOHYDROLASE 1 TYPE 2 HOMOLOG"/>
    <property type="match status" value="1"/>
</dbReference>
<proteinExistence type="inferred from homology"/>
<dbReference type="GO" id="GO:0005737">
    <property type="term" value="C:cytoplasm"/>
    <property type="evidence" value="ECO:0007669"/>
    <property type="project" value="TreeGrafter"/>
</dbReference>
<feature type="binding site" evidence="6">
    <location>
        <position position="327"/>
    </location>
    <ligand>
        <name>a divalent metal cation</name>
        <dbReference type="ChEBI" id="CHEBI:60240"/>
        <label>1</label>
    </ligand>
</feature>
<evidence type="ECO:0000256" key="6">
    <source>
        <dbReference type="PIRSR" id="PIRSR602678-1"/>
    </source>
</evidence>
<feature type="binding site" evidence="6">
    <location>
        <position position="331"/>
    </location>
    <ligand>
        <name>a divalent metal cation</name>
        <dbReference type="ChEBI" id="CHEBI:60240"/>
        <label>1</label>
    </ligand>
</feature>
<feature type="binding site" evidence="6">
    <location>
        <position position="64"/>
    </location>
    <ligand>
        <name>a divalent metal cation</name>
        <dbReference type="ChEBI" id="CHEBI:60240"/>
        <label>2</label>
    </ligand>
</feature>
<protein>
    <recommendedName>
        <fullName evidence="3 5">GTP cyclohydrolase 1 type 2 homolog</fullName>
    </recommendedName>
</protein>
<dbReference type="PANTHER" id="PTHR13799">
    <property type="entry name" value="NGG1 INTERACTING FACTOR 3"/>
    <property type="match status" value="1"/>
</dbReference>
<dbReference type="FunFam" id="3.30.70.120:FF:000006">
    <property type="entry name" value="GTP cyclohydrolase 1 type 2 homolog"/>
    <property type="match status" value="1"/>
</dbReference>
<dbReference type="PIRSF" id="PIRSF037489">
    <property type="entry name" value="UCP037489_NIF3_YqfO"/>
    <property type="match status" value="1"/>
</dbReference>
<dbReference type="Gene3D" id="3.40.1390.30">
    <property type="entry name" value="NIF3 (NGG1p interacting factor 3)-like"/>
    <property type="match status" value="1"/>
</dbReference>
<dbReference type="Pfam" id="PF01784">
    <property type="entry name" value="DUF34_NIF3"/>
    <property type="match status" value="1"/>
</dbReference>
<reference evidence="7 8" key="1">
    <citation type="submission" date="2019-03" db="EMBL/GenBank/DDBJ databases">
        <authorList>
            <person name="Kim M.K.M."/>
        </authorList>
    </citation>
    <scope>NUCLEOTIDE SEQUENCE [LARGE SCALE GENOMIC DNA]</scope>
    <source>
        <strain evidence="7 8">17J68-12</strain>
    </source>
</reference>
<evidence type="ECO:0000256" key="3">
    <source>
        <dbReference type="ARBA" id="ARBA00022112"/>
    </source>
</evidence>
<dbReference type="EMBL" id="SJZI01000042">
    <property type="protein sequence ID" value="TCJ14478.1"/>
    <property type="molecule type" value="Genomic_DNA"/>
</dbReference>
<gene>
    <name evidence="7" type="ORF">EPD60_10850</name>
</gene>
<keyword evidence="4 5" id="KW-0479">Metal-binding</keyword>
<organism evidence="7 8">
    <name type="scientific">Flaviaesturariibacter flavus</name>
    <dbReference type="NCBI Taxonomy" id="2502780"/>
    <lineage>
        <taxon>Bacteria</taxon>
        <taxon>Pseudomonadati</taxon>
        <taxon>Bacteroidota</taxon>
        <taxon>Chitinophagia</taxon>
        <taxon>Chitinophagales</taxon>
        <taxon>Chitinophagaceae</taxon>
        <taxon>Flaviaestuariibacter</taxon>
    </lineage>
</organism>